<evidence type="ECO:0000313" key="2">
    <source>
        <dbReference type="EMBL" id="RBP17689.1"/>
    </source>
</evidence>
<gene>
    <name evidence="2" type="ORF">DFR50_102181</name>
</gene>
<accession>A0A366FVG4</accession>
<protein>
    <submittedName>
        <fullName evidence="2">HdeA/HdeB family protein</fullName>
    </submittedName>
</protein>
<reference evidence="2 3" key="1">
    <citation type="submission" date="2018-06" db="EMBL/GenBank/DDBJ databases">
        <title>Genomic Encyclopedia of Type Strains, Phase IV (KMG-IV): sequencing the most valuable type-strain genomes for metagenomic binning, comparative biology and taxonomic classification.</title>
        <authorList>
            <person name="Goeker M."/>
        </authorList>
    </citation>
    <scope>NUCLEOTIDE SEQUENCE [LARGE SCALE GENOMIC DNA]</scope>
    <source>
        <strain evidence="2 3">DSM 24875</strain>
    </source>
</reference>
<dbReference type="InterPro" id="IPR010486">
    <property type="entry name" value="HNS-dep_expression_A/B"/>
</dbReference>
<dbReference type="OrthoDB" id="8020410at2"/>
<dbReference type="Proteomes" id="UP000253529">
    <property type="component" value="Unassembled WGS sequence"/>
</dbReference>
<dbReference type="EMBL" id="QNRK01000002">
    <property type="protein sequence ID" value="RBP17689.1"/>
    <property type="molecule type" value="Genomic_DNA"/>
</dbReference>
<dbReference type="RefSeq" id="WP_113887641.1">
    <property type="nucleotide sequence ID" value="NZ_QNRK01000002.1"/>
</dbReference>
<feature type="signal peptide" evidence="1">
    <location>
        <begin position="1"/>
        <end position="21"/>
    </location>
</feature>
<evidence type="ECO:0000313" key="3">
    <source>
        <dbReference type="Proteomes" id="UP000253529"/>
    </source>
</evidence>
<dbReference type="Pfam" id="PF06411">
    <property type="entry name" value="HdeA"/>
    <property type="match status" value="1"/>
</dbReference>
<dbReference type="AlphaFoldDB" id="A0A366FVG4"/>
<feature type="chain" id="PRO_5016793108" evidence="1">
    <location>
        <begin position="22"/>
        <end position="118"/>
    </location>
</feature>
<comment type="caution">
    <text evidence="2">The sequence shown here is derived from an EMBL/GenBank/DDBJ whole genome shotgun (WGS) entry which is preliminary data.</text>
</comment>
<organism evidence="2 3">
    <name type="scientific">Roseiarcus fermentans</name>
    <dbReference type="NCBI Taxonomy" id="1473586"/>
    <lineage>
        <taxon>Bacteria</taxon>
        <taxon>Pseudomonadati</taxon>
        <taxon>Pseudomonadota</taxon>
        <taxon>Alphaproteobacteria</taxon>
        <taxon>Hyphomicrobiales</taxon>
        <taxon>Roseiarcaceae</taxon>
        <taxon>Roseiarcus</taxon>
    </lineage>
</organism>
<name>A0A366FVG4_9HYPH</name>
<keyword evidence="1" id="KW-0732">Signal</keyword>
<proteinExistence type="predicted"/>
<evidence type="ECO:0000256" key="1">
    <source>
        <dbReference type="SAM" id="SignalP"/>
    </source>
</evidence>
<keyword evidence="3" id="KW-1185">Reference proteome</keyword>
<sequence>MKKAILISTVAVLMSFGAAKANPVDLSAYVDANGFIDVTALMCGQLANTYQEDANALMSWYSGWYNGLSHHHFLDYKKGRETEHLVIEYCKAHPDQKIIHAMGIVLHEERAEGMMQEK</sequence>